<reference evidence="4" key="1">
    <citation type="submission" date="2025-08" db="UniProtKB">
        <authorList>
            <consortium name="RefSeq"/>
        </authorList>
    </citation>
    <scope>IDENTIFICATION</scope>
    <source>
        <tissue evidence="4">Testes</tissue>
    </source>
</reference>
<dbReference type="InterPro" id="IPR006553">
    <property type="entry name" value="Leu-rich_rpt_Cys-con_subtyp"/>
</dbReference>
<name>A0ABM0M5D5_SACKO</name>
<gene>
    <name evidence="4" type="primary">LOC100375761</name>
</gene>
<protein>
    <submittedName>
        <fullName evidence="4">F-box/LRR-repeat protein 4-like</fullName>
    </submittedName>
</protein>
<evidence type="ECO:0000256" key="1">
    <source>
        <dbReference type="ARBA" id="ARBA00022786"/>
    </source>
</evidence>
<dbReference type="PANTHER" id="PTHR13382">
    <property type="entry name" value="MITOCHONDRIAL ATP SYNTHASE COUPLING FACTOR B"/>
    <property type="match status" value="1"/>
</dbReference>
<dbReference type="GeneID" id="100375761"/>
<sequence length="390" mass="43169">MVKKLSDLCLECVGTNLDTISRVGNFLPTIYKELLLERLACHDRLTPDYLRHISYHLFSPALTRICFYKCQQVTDDVLRNIEKSSCKLQSITVHGCNEISDVGIKSLVSNQDELHTLELRKLPHLTFQGLQHVSSPVLLHVDLRQCAKLENDGVQILVTNNPTIRTLLIPFCGKLCDEIVIHIAQTLLSNLEILDIGGLYDLGDGSVSVLAQKCHNLKKLVLHGCSRVTKEGLKQIGSNCKYLQNLDLAYCYKVSSTADCEGLLHLPSSLEDLSLCGIQVNGQHLPDILCRLVHLQSVKLCGISTLSDENMEKIFSSLGPQLDLVDLNCCGGVVTDSILRSMVNHCKNLQSLALSFCTKVSGETLYPLLEDRKRAENITTLVLSACMSAL</sequence>
<accession>A0ABM0M5D5</accession>
<evidence type="ECO:0000259" key="2">
    <source>
        <dbReference type="Pfam" id="PF25372"/>
    </source>
</evidence>
<dbReference type="InterPro" id="IPR032675">
    <property type="entry name" value="LRR_dom_sf"/>
</dbReference>
<evidence type="ECO:0000313" key="4">
    <source>
        <dbReference type="RefSeq" id="XP_006815226.1"/>
    </source>
</evidence>
<dbReference type="Pfam" id="PF25372">
    <property type="entry name" value="DUF7885"/>
    <property type="match status" value="1"/>
</dbReference>
<keyword evidence="3" id="KW-1185">Reference proteome</keyword>
<evidence type="ECO:0000313" key="3">
    <source>
        <dbReference type="Proteomes" id="UP000694865"/>
    </source>
</evidence>
<dbReference type="RefSeq" id="XP_006815226.1">
    <property type="nucleotide sequence ID" value="XM_006815163.1"/>
</dbReference>
<feature type="domain" description="F-box/LRR-repeat protein 15-like leucin rich repeat" evidence="2">
    <location>
        <begin position="59"/>
        <end position="185"/>
    </location>
</feature>
<dbReference type="SUPFAM" id="SSF52047">
    <property type="entry name" value="RNI-like"/>
    <property type="match status" value="2"/>
</dbReference>
<dbReference type="InterPro" id="IPR057207">
    <property type="entry name" value="FBXL15_LRR"/>
</dbReference>
<dbReference type="InterPro" id="IPR050648">
    <property type="entry name" value="F-box_LRR-repeat"/>
</dbReference>
<proteinExistence type="predicted"/>
<organism evidence="3 4">
    <name type="scientific">Saccoglossus kowalevskii</name>
    <name type="common">Acorn worm</name>
    <dbReference type="NCBI Taxonomy" id="10224"/>
    <lineage>
        <taxon>Eukaryota</taxon>
        <taxon>Metazoa</taxon>
        <taxon>Hemichordata</taxon>
        <taxon>Enteropneusta</taxon>
        <taxon>Harrimaniidae</taxon>
        <taxon>Saccoglossus</taxon>
    </lineage>
</organism>
<dbReference type="SMART" id="SM00367">
    <property type="entry name" value="LRR_CC"/>
    <property type="match status" value="7"/>
</dbReference>
<dbReference type="Proteomes" id="UP000694865">
    <property type="component" value="Unplaced"/>
</dbReference>
<dbReference type="Gene3D" id="3.80.10.10">
    <property type="entry name" value="Ribonuclease Inhibitor"/>
    <property type="match status" value="2"/>
</dbReference>
<keyword evidence="1" id="KW-0833">Ubl conjugation pathway</keyword>